<reference evidence="2" key="1">
    <citation type="submission" date="2020-03" db="EMBL/GenBank/DDBJ databases">
        <title>Molecular networking-based the target discovery of potent antiproliferative macrolactams: 5/6/7/16 polycyclic ansamycins and glycosylated trienomycin from Streptomyces cacaoi subsp. asoensis.</title>
        <authorList>
            <person name="Liu L.-L."/>
        </authorList>
    </citation>
    <scope>NUCLEOTIDE SEQUENCE [LARGE SCALE GENOMIC DNA]</scope>
    <source>
        <strain evidence="2">H2S5</strain>
    </source>
</reference>
<sequence>MQTQIILIIVAVFGIAGLVLMFACGFLRSLSTFMQELRQTVEEGRQLRASWRRGRKRVGEDSGHGRAE</sequence>
<evidence type="ECO:0000313" key="2">
    <source>
        <dbReference type="EMBL" id="QJT04663.1"/>
    </source>
</evidence>
<evidence type="ECO:0000256" key="1">
    <source>
        <dbReference type="SAM" id="Phobius"/>
    </source>
</evidence>
<proteinExistence type="predicted"/>
<feature type="transmembrane region" description="Helical" evidence="1">
    <location>
        <begin position="6"/>
        <end position="27"/>
    </location>
</feature>
<dbReference type="EMBL" id="CP049838">
    <property type="protein sequence ID" value="QJT04663.1"/>
    <property type="molecule type" value="Genomic_DNA"/>
</dbReference>
<dbReference type="AlphaFoldDB" id="A0A6M4X939"/>
<keyword evidence="1" id="KW-0472">Membrane</keyword>
<dbReference type="RefSeq" id="WP_171399990.1">
    <property type="nucleotide sequence ID" value="NZ_CP049838.1"/>
</dbReference>
<organism evidence="2 3">
    <name type="scientific">Streptomyces asoensis</name>
    <dbReference type="NCBI Taxonomy" id="249586"/>
    <lineage>
        <taxon>Bacteria</taxon>
        <taxon>Bacillati</taxon>
        <taxon>Actinomycetota</taxon>
        <taxon>Actinomycetes</taxon>
        <taxon>Kitasatosporales</taxon>
        <taxon>Streptomycetaceae</taxon>
        <taxon>Streptomyces</taxon>
    </lineage>
</organism>
<gene>
    <name evidence="2" type="ORF">G9272_33790</name>
</gene>
<protein>
    <submittedName>
        <fullName evidence="2">Uncharacterized protein</fullName>
    </submittedName>
</protein>
<dbReference type="Proteomes" id="UP000502665">
    <property type="component" value="Chromosome"/>
</dbReference>
<evidence type="ECO:0000313" key="3">
    <source>
        <dbReference type="Proteomes" id="UP000502665"/>
    </source>
</evidence>
<keyword evidence="3" id="KW-1185">Reference proteome</keyword>
<accession>A0A6M4X939</accession>
<keyword evidence="1" id="KW-0812">Transmembrane</keyword>
<name>A0A6M4X939_9ACTN</name>
<keyword evidence="1" id="KW-1133">Transmembrane helix</keyword>